<dbReference type="SUPFAM" id="SSF47616">
    <property type="entry name" value="GST C-terminal domain-like"/>
    <property type="match status" value="1"/>
</dbReference>
<accession>A0ABS0Y756</accession>
<proteinExistence type="predicted"/>
<dbReference type="InterPro" id="IPR004045">
    <property type="entry name" value="Glutathione_S-Trfase_N"/>
</dbReference>
<dbReference type="EMBL" id="JAELXT010000040">
    <property type="protein sequence ID" value="MBJ6128123.1"/>
    <property type="molecule type" value="Genomic_DNA"/>
</dbReference>
<dbReference type="InterPro" id="IPR036249">
    <property type="entry name" value="Thioredoxin-like_sf"/>
</dbReference>
<keyword evidence="3" id="KW-1185">Reference proteome</keyword>
<dbReference type="Proteomes" id="UP000620670">
    <property type="component" value="Unassembled WGS sequence"/>
</dbReference>
<dbReference type="SUPFAM" id="SSF52833">
    <property type="entry name" value="Thioredoxin-like"/>
    <property type="match status" value="1"/>
</dbReference>
<evidence type="ECO:0000313" key="3">
    <source>
        <dbReference type="Proteomes" id="UP000620670"/>
    </source>
</evidence>
<dbReference type="Pfam" id="PF13409">
    <property type="entry name" value="GST_N_2"/>
    <property type="match status" value="1"/>
</dbReference>
<dbReference type="PROSITE" id="PS50404">
    <property type="entry name" value="GST_NTER"/>
    <property type="match status" value="1"/>
</dbReference>
<reference evidence="3" key="1">
    <citation type="submission" date="2020-12" db="EMBL/GenBank/DDBJ databases">
        <title>Hymenobacter sp.</title>
        <authorList>
            <person name="Kim M.K."/>
        </authorList>
    </citation>
    <scope>NUCLEOTIDE SEQUENCE [LARGE SCALE GENOMIC DNA]</scope>
    <source>
        <strain evidence="3">BT325</strain>
    </source>
</reference>
<dbReference type="InterPro" id="IPR050983">
    <property type="entry name" value="GST_Omega/HSP26"/>
</dbReference>
<dbReference type="RefSeq" id="WP_199051399.1">
    <property type="nucleotide sequence ID" value="NZ_JAELXT010000040.1"/>
</dbReference>
<dbReference type="Pfam" id="PF13410">
    <property type="entry name" value="GST_C_2"/>
    <property type="match status" value="1"/>
</dbReference>
<evidence type="ECO:0000313" key="2">
    <source>
        <dbReference type="EMBL" id="MBJ6128123.1"/>
    </source>
</evidence>
<gene>
    <name evidence="2" type="ORF">JAO75_22230</name>
</gene>
<dbReference type="Gene3D" id="3.40.30.10">
    <property type="entry name" value="Glutaredoxin"/>
    <property type="match status" value="1"/>
</dbReference>
<dbReference type="PANTHER" id="PTHR43968:SF6">
    <property type="entry name" value="GLUTATHIONE S-TRANSFERASE OMEGA"/>
    <property type="match status" value="1"/>
</dbReference>
<dbReference type="Gene3D" id="1.20.1050.10">
    <property type="match status" value="1"/>
</dbReference>
<dbReference type="InterPro" id="IPR036282">
    <property type="entry name" value="Glutathione-S-Trfase_C_sf"/>
</dbReference>
<protein>
    <submittedName>
        <fullName evidence="2">Glutathione S-transferase</fullName>
    </submittedName>
</protein>
<sequence length="201" mass="22671">MKLYYSPASPFVRKVLVVAHEKRCADRIEILSSKADPIRTDMSIAADNPLGQVPTFYTDTGQVLFDSRVICEYLDAVTGGGLLPTDDTRWSVAVRHSVADGILDAALLARYERVARPPEYRWDAWDDSLMRKIERSLDLLERDIGDLDGVVDLGTVAVGCALGYLDFRFPDYSWRNSHPALTAWYQKFSERPSMKLTTPHT</sequence>
<feature type="domain" description="GST N-terminal" evidence="1">
    <location>
        <begin position="1"/>
        <end position="82"/>
    </location>
</feature>
<comment type="caution">
    <text evidence="2">The sequence shown here is derived from an EMBL/GenBank/DDBJ whole genome shotgun (WGS) entry which is preliminary data.</text>
</comment>
<dbReference type="CDD" id="cd03049">
    <property type="entry name" value="GST_N_3"/>
    <property type="match status" value="1"/>
</dbReference>
<dbReference type="PANTHER" id="PTHR43968">
    <property type="match status" value="1"/>
</dbReference>
<dbReference type="CDD" id="cd03205">
    <property type="entry name" value="GST_C_6"/>
    <property type="match status" value="1"/>
</dbReference>
<evidence type="ECO:0000259" key="1">
    <source>
        <dbReference type="PROSITE" id="PS50404"/>
    </source>
</evidence>
<name>A0ABS0Y756_9HYPH</name>
<organism evidence="2 3">
    <name type="scientific">Microvirga splendida</name>
    <dbReference type="NCBI Taxonomy" id="2795727"/>
    <lineage>
        <taxon>Bacteria</taxon>
        <taxon>Pseudomonadati</taxon>
        <taxon>Pseudomonadota</taxon>
        <taxon>Alphaproteobacteria</taxon>
        <taxon>Hyphomicrobiales</taxon>
        <taxon>Methylobacteriaceae</taxon>
        <taxon>Microvirga</taxon>
    </lineage>
</organism>